<dbReference type="InterPro" id="IPR036188">
    <property type="entry name" value="FAD/NAD-bd_sf"/>
</dbReference>
<dbReference type="GO" id="GO:0016491">
    <property type="term" value="F:oxidoreductase activity"/>
    <property type="evidence" value="ECO:0007669"/>
    <property type="project" value="UniProtKB-KW"/>
</dbReference>
<dbReference type="Pfam" id="PF01494">
    <property type="entry name" value="FAD_binding_3"/>
    <property type="match status" value="1"/>
</dbReference>
<dbReference type="SUPFAM" id="SSF51905">
    <property type="entry name" value="FAD/NAD(P)-binding domain"/>
    <property type="match status" value="1"/>
</dbReference>
<comment type="caution">
    <text evidence="5">The sequence shown here is derived from an EMBL/GenBank/DDBJ whole genome shotgun (WGS) entry which is preliminary data.</text>
</comment>
<accession>A0A060SCV3</accession>
<keyword evidence="3" id="KW-0560">Oxidoreductase</keyword>
<keyword evidence="2" id="KW-0274">FAD</keyword>
<dbReference type="GO" id="GO:0044550">
    <property type="term" value="P:secondary metabolite biosynthetic process"/>
    <property type="evidence" value="ECO:0007669"/>
    <property type="project" value="TreeGrafter"/>
</dbReference>
<evidence type="ECO:0000313" key="5">
    <source>
        <dbReference type="EMBL" id="CDO70124.1"/>
    </source>
</evidence>
<dbReference type="AlphaFoldDB" id="A0A060SCV3"/>
<evidence type="ECO:0000259" key="4">
    <source>
        <dbReference type="Pfam" id="PF01494"/>
    </source>
</evidence>
<dbReference type="OrthoDB" id="417877at2759"/>
<dbReference type="PANTHER" id="PTHR46720:SF3">
    <property type="entry name" value="FAD-BINDING DOMAIN-CONTAINING PROTEIN-RELATED"/>
    <property type="match status" value="1"/>
</dbReference>
<keyword evidence="6" id="KW-1185">Reference proteome</keyword>
<dbReference type="Gene3D" id="3.50.50.60">
    <property type="entry name" value="FAD/NAD(P)-binding domain"/>
    <property type="match status" value="1"/>
</dbReference>
<protein>
    <recommendedName>
        <fullName evidence="4">FAD-binding domain-containing protein</fullName>
    </recommendedName>
</protein>
<gene>
    <name evidence="5" type="ORF">BN946_scf184783.g8</name>
</gene>
<sequence>MVPPNNEPKVAFDFRKGDQPQGIDFHTLVTPGKDFIRPPRTRADPLLRVPQGGMIAFHRADFHRVLLNHVSSRCRTFTKKRLVSYQQMDSQSPDSVALHFQDGTSATCDVLIGADGVKSATRRIFVEELASMARAKGCPNDAQKILDLGSPRWSGTLAYRAIIPSQKLRTLLPHHRVLENPVVYFGADSQLTVYPIARGSLINFAAMRARYDREYTYFDQPWVQDVAVEELLNEFDKWEPEAQALFKSIERVNRWAIHTTLPLPSFVSRHVALLGDAAHAMMPYQGAGAGQAIEDAYVLASLLADSRTTLATLDRALHAYDIVRRPFAQRVQDASRENGLLYTLNYPGLTFDRPALPGTPEDAQKLEEISTRIRRNWEWAWTTTVDADLQRALRMLNNPPGRKGWSCSTG</sequence>
<dbReference type="OMA" id="AIQDAYC"/>
<organism evidence="5 6">
    <name type="scientific">Pycnoporus cinnabarinus</name>
    <name type="common">Cinnabar-red polypore</name>
    <name type="synonym">Trametes cinnabarina</name>
    <dbReference type="NCBI Taxonomy" id="5643"/>
    <lineage>
        <taxon>Eukaryota</taxon>
        <taxon>Fungi</taxon>
        <taxon>Dikarya</taxon>
        <taxon>Basidiomycota</taxon>
        <taxon>Agaricomycotina</taxon>
        <taxon>Agaricomycetes</taxon>
        <taxon>Polyporales</taxon>
        <taxon>Polyporaceae</taxon>
        <taxon>Trametes</taxon>
    </lineage>
</organism>
<proteinExistence type="predicted"/>
<evidence type="ECO:0000256" key="2">
    <source>
        <dbReference type="ARBA" id="ARBA00022827"/>
    </source>
</evidence>
<reference evidence="5" key="1">
    <citation type="submission" date="2014-01" db="EMBL/GenBank/DDBJ databases">
        <title>The genome of the white-rot fungus Pycnoporus cinnabarinus: a basidiomycete model with a versatile arsenal for lignocellulosic biomass breakdown.</title>
        <authorList>
            <person name="Levasseur A."/>
            <person name="Lomascolo A."/>
            <person name="Ruiz-Duenas F.J."/>
            <person name="Uzan E."/>
            <person name="Piumi F."/>
            <person name="Kues U."/>
            <person name="Ram A.F.J."/>
            <person name="Murat C."/>
            <person name="Haon M."/>
            <person name="Benoit I."/>
            <person name="Arfi Y."/>
            <person name="Chevret D."/>
            <person name="Drula E."/>
            <person name="Kwon M.J."/>
            <person name="Gouret P."/>
            <person name="Lesage-Meessen L."/>
            <person name="Lombard V."/>
            <person name="Mariette J."/>
            <person name="Noirot C."/>
            <person name="Park J."/>
            <person name="Patyshakuliyeva A."/>
            <person name="Wieneger R.A.B."/>
            <person name="Wosten H.A.B."/>
            <person name="Martin F."/>
            <person name="Coutinho P.M."/>
            <person name="de Vries R."/>
            <person name="Martinez A.T."/>
            <person name="Klopp C."/>
            <person name="Pontarotti P."/>
            <person name="Henrissat B."/>
            <person name="Record E."/>
        </authorList>
    </citation>
    <scope>NUCLEOTIDE SEQUENCE [LARGE SCALE GENOMIC DNA]</scope>
    <source>
        <strain evidence="5">BRFM137</strain>
    </source>
</reference>
<dbReference type="GO" id="GO:0071949">
    <property type="term" value="F:FAD binding"/>
    <property type="evidence" value="ECO:0007669"/>
    <property type="project" value="InterPro"/>
</dbReference>
<dbReference type="HOGENOM" id="CLU_009665_6_3_1"/>
<evidence type="ECO:0000256" key="1">
    <source>
        <dbReference type="ARBA" id="ARBA00022630"/>
    </source>
</evidence>
<dbReference type="EMBL" id="CCBP010000068">
    <property type="protein sequence ID" value="CDO70124.1"/>
    <property type="molecule type" value="Genomic_DNA"/>
</dbReference>
<dbReference type="STRING" id="5643.A0A060SCV3"/>
<dbReference type="Proteomes" id="UP000029665">
    <property type="component" value="Unassembled WGS sequence"/>
</dbReference>
<dbReference type="SUPFAM" id="SSF54373">
    <property type="entry name" value="FAD-linked reductases, C-terminal domain"/>
    <property type="match status" value="1"/>
</dbReference>
<dbReference type="InterPro" id="IPR002938">
    <property type="entry name" value="FAD-bd"/>
</dbReference>
<keyword evidence="1" id="KW-0285">Flavoprotein</keyword>
<name>A0A060SCV3_PYCCI</name>
<evidence type="ECO:0000256" key="3">
    <source>
        <dbReference type="ARBA" id="ARBA00023002"/>
    </source>
</evidence>
<evidence type="ECO:0000313" key="6">
    <source>
        <dbReference type="Proteomes" id="UP000029665"/>
    </source>
</evidence>
<feature type="domain" description="FAD-binding" evidence="4">
    <location>
        <begin position="243"/>
        <end position="334"/>
    </location>
</feature>
<dbReference type="PRINTS" id="PR00420">
    <property type="entry name" value="RNGMNOXGNASE"/>
</dbReference>
<dbReference type="InterPro" id="IPR051104">
    <property type="entry name" value="FAD_monoxygenase"/>
</dbReference>
<dbReference type="PANTHER" id="PTHR46720">
    <property type="entry name" value="HYDROXYLASE, PUTATIVE (AFU_ORTHOLOGUE AFUA_3G01460)-RELATED"/>
    <property type="match status" value="1"/>
</dbReference>